<dbReference type="RefSeq" id="WP_165239511.1">
    <property type="nucleotide sequence ID" value="NZ_JAAKZV010000090.1"/>
</dbReference>
<evidence type="ECO:0000256" key="7">
    <source>
        <dbReference type="ARBA" id="ARBA00022840"/>
    </source>
</evidence>
<feature type="transmembrane region" description="Helical" evidence="9">
    <location>
        <begin position="74"/>
        <end position="95"/>
    </location>
</feature>
<reference evidence="11 12" key="1">
    <citation type="submission" date="2020-02" db="EMBL/GenBank/DDBJ databases">
        <title>Whole-genome analyses of novel actinobacteria.</title>
        <authorList>
            <person name="Sahin N."/>
        </authorList>
    </citation>
    <scope>NUCLEOTIDE SEQUENCE [LARGE SCALE GENOMIC DNA]</scope>
    <source>
        <strain evidence="11 12">A7024</strain>
    </source>
</reference>
<keyword evidence="5" id="KW-0547">Nucleotide-binding</keyword>
<dbReference type="PANTHER" id="PTHR24421">
    <property type="entry name" value="NITRATE/NITRITE SENSOR PROTEIN NARX-RELATED"/>
    <property type="match status" value="1"/>
</dbReference>
<dbReference type="GO" id="GO:0005524">
    <property type="term" value="F:ATP binding"/>
    <property type="evidence" value="ECO:0007669"/>
    <property type="project" value="UniProtKB-KW"/>
</dbReference>
<keyword evidence="9" id="KW-1133">Transmembrane helix</keyword>
<protein>
    <recommendedName>
        <fullName evidence="2">histidine kinase</fullName>
        <ecNumber evidence="2">2.7.13.3</ecNumber>
    </recommendedName>
</protein>
<dbReference type="InterPro" id="IPR050482">
    <property type="entry name" value="Sensor_HK_TwoCompSys"/>
</dbReference>
<dbReference type="EC" id="2.7.13.3" evidence="2"/>
<proteinExistence type="predicted"/>
<keyword evidence="6" id="KW-0418">Kinase</keyword>
<evidence type="ECO:0000313" key="12">
    <source>
        <dbReference type="Proteomes" id="UP000481583"/>
    </source>
</evidence>
<feature type="domain" description="Signal transduction histidine kinase subgroup 3 dimerisation and phosphoacceptor" evidence="10">
    <location>
        <begin position="187"/>
        <end position="250"/>
    </location>
</feature>
<comment type="catalytic activity">
    <reaction evidence="1">
        <text>ATP + protein L-histidine = ADP + protein N-phospho-L-histidine.</text>
        <dbReference type="EC" id="2.7.13.3"/>
    </reaction>
</comment>
<dbReference type="Pfam" id="PF07730">
    <property type="entry name" value="HisKA_3"/>
    <property type="match status" value="1"/>
</dbReference>
<evidence type="ECO:0000313" key="11">
    <source>
        <dbReference type="EMBL" id="NGN66278.1"/>
    </source>
</evidence>
<keyword evidence="12" id="KW-1185">Reference proteome</keyword>
<keyword evidence="8" id="KW-0902">Two-component regulatory system</keyword>
<dbReference type="Gene3D" id="3.30.565.10">
    <property type="entry name" value="Histidine kinase-like ATPase, C-terminal domain"/>
    <property type="match status" value="1"/>
</dbReference>
<dbReference type="GO" id="GO:0016020">
    <property type="term" value="C:membrane"/>
    <property type="evidence" value="ECO:0007669"/>
    <property type="project" value="InterPro"/>
</dbReference>
<dbReference type="GO" id="GO:0046983">
    <property type="term" value="F:protein dimerization activity"/>
    <property type="evidence" value="ECO:0007669"/>
    <property type="project" value="InterPro"/>
</dbReference>
<dbReference type="AlphaFoldDB" id="A0A6G4U4H7"/>
<sequence length="386" mass="40371">MPAPLTYDALARALTDGPRAVQLRTLLAVLATLPLAWGAIASPSTGLVDGRAAGLIAIGVLAAATPLCERALPLYALVALGAFLVTGQTICLAYALFAATRTRRLDLILLLVVVPLTLALVHPQALVVQGAKGALTFSTTWVLLGFPIAVGVAVNVANEAGLLRISRETERAALRESLLRERRMQQREHLVQTIHDGVGHQVSLMSVQSMAIGARKDVPDEVKAKCDLIQAAGSDAMQSLSSVLRIMRQNEEEHHHDLPGESGSAAEIDSLVATYRQYGQSIAADVRVPDGLSPDVSALLYRAAEESLSNTVRHAQGARVTVRLAAADDAVVLEVGNAAPPAHAPSLPGTGHGQQQLAKAVRSAGGAMSAGPTEGGGYLLRVSLPR</sequence>
<feature type="transmembrane region" description="Helical" evidence="9">
    <location>
        <begin position="107"/>
        <end position="128"/>
    </location>
</feature>
<dbReference type="InterPro" id="IPR036890">
    <property type="entry name" value="HATPase_C_sf"/>
</dbReference>
<evidence type="ECO:0000256" key="5">
    <source>
        <dbReference type="ARBA" id="ARBA00022741"/>
    </source>
</evidence>
<evidence type="ECO:0000256" key="1">
    <source>
        <dbReference type="ARBA" id="ARBA00000085"/>
    </source>
</evidence>
<accession>A0A6G4U4H7</accession>
<dbReference type="Proteomes" id="UP000481583">
    <property type="component" value="Unassembled WGS sequence"/>
</dbReference>
<dbReference type="GO" id="GO:0000155">
    <property type="term" value="F:phosphorelay sensor kinase activity"/>
    <property type="evidence" value="ECO:0007669"/>
    <property type="project" value="InterPro"/>
</dbReference>
<keyword evidence="9" id="KW-0472">Membrane</keyword>
<dbReference type="InterPro" id="IPR011712">
    <property type="entry name" value="Sig_transdc_His_kin_sub3_dim/P"/>
</dbReference>
<keyword evidence="3" id="KW-0597">Phosphoprotein</keyword>
<evidence type="ECO:0000259" key="10">
    <source>
        <dbReference type="Pfam" id="PF07730"/>
    </source>
</evidence>
<evidence type="ECO:0000256" key="9">
    <source>
        <dbReference type="SAM" id="Phobius"/>
    </source>
</evidence>
<keyword evidence="9" id="KW-0812">Transmembrane</keyword>
<evidence type="ECO:0000256" key="8">
    <source>
        <dbReference type="ARBA" id="ARBA00023012"/>
    </source>
</evidence>
<feature type="transmembrane region" description="Helical" evidence="9">
    <location>
        <begin position="134"/>
        <end position="157"/>
    </location>
</feature>
<evidence type="ECO:0000256" key="3">
    <source>
        <dbReference type="ARBA" id="ARBA00022553"/>
    </source>
</evidence>
<dbReference type="PANTHER" id="PTHR24421:SF10">
    <property type="entry name" value="NITRATE_NITRITE SENSOR PROTEIN NARQ"/>
    <property type="match status" value="1"/>
</dbReference>
<evidence type="ECO:0000256" key="6">
    <source>
        <dbReference type="ARBA" id="ARBA00022777"/>
    </source>
</evidence>
<feature type="transmembrane region" description="Helical" evidence="9">
    <location>
        <begin position="52"/>
        <end position="68"/>
    </location>
</feature>
<dbReference type="EMBL" id="JAAKZV010000090">
    <property type="protein sequence ID" value="NGN66278.1"/>
    <property type="molecule type" value="Genomic_DNA"/>
</dbReference>
<evidence type="ECO:0000256" key="4">
    <source>
        <dbReference type="ARBA" id="ARBA00022679"/>
    </source>
</evidence>
<dbReference type="SUPFAM" id="SSF55874">
    <property type="entry name" value="ATPase domain of HSP90 chaperone/DNA topoisomerase II/histidine kinase"/>
    <property type="match status" value="1"/>
</dbReference>
<evidence type="ECO:0000256" key="2">
    <source>
        <dbReference type="ARBA" id="ARBA00012438"/>
    </source>
</evidence>
<comment type="caution">
    <text evidence="11">The sequence shown here is derived from an EMBL/GenBank/DDBJ whole genome shotgun (WGS) entry which is preliminary data.</text>
</comment>
<organism evidence="11 12">
    <name type="scientific">Streptomyces coryli</name>
    <dbReference type="NCBI Taxonomy" id="1128680"/>
    <lineage>
        <taxon>Bacteria</taxon>
        <taxon>Bacillati</taxon>
        <taxon>Actinomycetota</taxon>
        <taxon>Actinomycetes</taxon>
        <taxon>Kitasatosporales</taxon>
        <taxon>Streptomycetaceae</taxon>
        <taxon>Streptomyces</taxon>
    </lineage>
</organism>
<name>A0A6G4U4H7_9ACTN</name>
<dbReference type="CDD" id="cd16917">
    <property type="entry name" value="HATPase_UhpB-NarQ-NarX-like"/>
    <property type="match status" value="1"/>
</dbReference>
<gene>
    <name evidence="11" type="ORF">G5C51_20550</name>
</gene>
<dbReference type="Gene3D" id="1.20.5.1930">
    <property type="match status" value="1"/>
</dbReference>
<feature type="transmembrane region" description="Helical" evidence="9">
    <location>
        <begin position="20"/>
        <end position="40"/>
    </location>
</feature>
<keyword evidence="4" id="KW-0808">Transferase</keyword>
<keyword evidence="7" id="KW-0067">ATP-binding</keyword>